<name>A0AA35ZN26_LACSI</name>
<evidence type="ECO:0000313" key="3">
    <source>
        <dbReference type="EMBL" id="CAI9294667.1"/>
    </source>
</evidence>
<evidence type="ECO:0000313" key="4">
    <source>
        <dbReference type="Proteomes" id="UP001177003"/>
    </source>
</evidence>
<dbReference type="CDD" id="cd00590">
    <property type="entry name" value="RRM_SF"/>
    <property type="match status" value="1"/>
</dbReference>
<dbReference type="InterPro" id="IPR012677">
    <property type="entry name" value="Nucleotide-bd_a/b_plait_sf"/>
</dbReference>
<dbReference type="Proteomes" id="UP001177003">
    <property type="component" value="Chromosome 7"/>
</dbReference>
<dbReference type="SUPFAM" id="SSF54928">
    <property type="entry name" value="RNA-binding domain, RBD"/>
    <property type="match status" value="1"/>
</dbReference>
<dbReference type="InterPro" id="IPR035979">
    <property type="entry name" value="RBD_domain_sf"/>
</dbReference>
<sequence length="394" mass="44302">MDLASLHSKLTLHLLQNPFKNTKTSTKEEAGHSRVSGKDEGCVDGWKEVKRKSPVVRNGGYKSDDSSIISFYVHNLPGDACKKELWGPCARFGRLVDIYLGGRRDASGSFFAFVHYEKEKEYDQILKGLNGVVLRGRRLVANLSMHPRNQGSKNSDGGQKTRVHNWIPSLRNRSLLATRDSRSFAEVIKGNTATGEMHGGLPAIALKSIQEVVLWASEALLIGEIRNFDTFCNSPSLFKLEGYDILEIKYLGGMQVFIKFKSDQAAKVFMANRNIWLKWFSWVEKAGRRGERFERIAWIKIVGVPLMAWDEKNIEVIAGNFGKVLVNVCPFWESNDISHGKICILTSIRTKINSELKVMVGGSQLSIGVYEVDDEWFPFKHFMSNFTEDSGGDG</sequence>
<dbReference type="Pfam" id="PF00076">
    <property type="entry name" value="RRM_1"/>
    <property type="match status" value="1"/>
</dbReference>
<dbReference type="Gene3D" id="3.30.70.330">
    <property type="match status" value="1"/>
</dbReference>
<dbReference type="PROSITE" id="PS50102">
    <property type="entry name" value="RRM"/>
    <property type="match status" value="1"/>
</dbReference>
<gene>
    <name evidence="3" type="ORF">LSALG_LOCUS33641</name>
</gene>
<reference evidence="3" key="1">
    <citation type="submission" date="2023-04" db="EMBL/GenBank/DDBJ databases">
        <authorList>
            <person name="Vijverberg K."/>
            <person name="Xiong W."/>
            <person name="Schranz E."/>
        </authorList>
    </citation>
    <scope>NUCLEOTIDE SEQUENCE</scope>
</reference>
<keyword evidence="1" id="KW-0694">RNA-binding</keyword>
<dbReference type="AlphaFoldDB" id="A0AA35ZN26"/>
<feature type="domain" description="RRM" evidence="2">
    <location>
        <begin position="69"/>
        <end position="146"/>
    </location>
</feature>
<organism evidence="3 4">
    <name type="scientific">Lactuca saligna</name>
    <name type="common">Willowleaf lettuce</name>
    <dbReference type="NCBI Taxonomy" id="75948"/>
    <lineage>
        <taxon>Eukaryota</taxon>
        <taxon>Viridiplantae</taxon>
        <taxon>Streptophyta</taxon>
        <taxon>Embryophyta</taxon>
        <taxon>Tracheophyta</taxon>
        <taxon>Spermatophyta</taxon>
        <taxon>Magnoliopsida</taxon>
        <taxon>eudicotyledons</taxon>
        <taxon>Gunneridae</taxon>
        <taxon>Pentapetalae</taxon>
        <taxon>asterids</taxon>
        <taxon>campanulids</taxon>
        <taxon>Asterales</taxon>
        <taxon>Asteraceae</taxon>
        <taxon>Cichorioideae</taxon>
        <taxon>Cichorieae</taxon>
        <taxon>Lactucinae</taxon>
        <taxon>Lactuca</taxon>
    </lineage>
</organism>
<proteinExistence type="predicted"/>
<evidence type="ECO:0000259" key="2">
    <source>
        <dbReference type="PROSITE" id="PS50102"/>
    </source>
</evidence>
<protein>
    <recommendedName>
        <fullName evidence="2">RRM domain-containing protein</fullName>
    </recommendedName>
</protein>
<dbReference type="EMBL" id="OX465083">
    <property type="protein sequence ID" value="CAI9294667.1"/>
    <property type="molecule type" value="Genomic_DNA"/>
</dbReference>
<dbReference type="PANTHER" id="PTHR34427">
    <property type="entry name" value="DUF4283 DOMAIN PROTEIN"/>
    <property type="match status" value="1"/>
</dbReference>
<keyword evidence="4" id="KW-1185">Reference proteome</keyword>
<dbReference type="InterPro" id="IPR000504">
    <property type="entry name" value="RRM_dom"/>
</dbReference>
<dbReference type="SMART" id="SM00360">
    <property type="entry name" value="RRM"/>
    <property type="match status" value="1"/>
</dbReference>
<dbReference type="PANTHER" id="PTHR34427:SF5">
    <property type="entry name" value="DUF4283 DOMAIN-CONTAINING PROTEIN"/>
    <property type="match status" value="1"/>
</dbReference>
<evidence type="ECO:0000256" key="1">
    <source>
        <dbReference type="PROSITE-ProRule" id="PRU00176"/>
    </source>
</evidence>
<dbReference type="GO" id="GO:0003723">
    <property type="term" value="F:RNA binding"/>
    <property type="evidence" value="ECO:0007669"/>
    <property type="project" value="UniProtKB-UniRule"/>
</dbReference>
<accession>A0AA35ZN26</accession>